<sequence length="153" mass="17364">MRTETPMPTATDEKTVDPTTTPATFNQYKRLYVIRLFIGAGIGEVTAFSRRIGRVTDAQASREPIMARKRAFVVPGARSGLQATENEYLAAVDSVENIVKSVSTFHALIFDLRSSLIGFLEREDISLQSQCFLLFSDDPSQLIWRFRKCRRRK</sequence>
<dbReference type="EMBL" id="AHHD01000207">
    <property type="protein sequence ID" value="EKG18443.1"/>
    <property type="molecule type" value="Genomic_DNA"/>
</dbReference>
<reference evidence="2 3" key="1">
    <citation type="journal article" date="2012" name="BMC Genomics">
        <title>Tools to kill: Genome of one of the most destructive plant pathogenic fungi Macrophomina phaseolina.</title>
        <authorList>
            <person name="Islam M.S."/>
            <person name="Haque M.S."/>
            <person name="Islam M.M."/>
            <person name="Emdad E.M."/>
            <person name="Halim A."/>
            <person name="Hossen Q.M.M."/>
            <person name="Hossain M.Z."/>
            <person name="Ahmed B."/>
            <person name="Rahim S."/>
            <person name="Rahman M.S."/>
            <person name="Alam M.M."/>
            <person name="Hou S."/>
            <person name="Wan X."/>
            <person name="Saito J.A."/>
            <person name="Alam M."/>
        </authorList>
    </citation>
    <scope>NUCLEOTIDE SEQUENCE [LARGE SCALE GENOMIC DNA]</scope>
    <source>
        <strain evidence="2 3">MS6</strain>
    </source>
</reference>
<dbReference type="InParanoid" id="K2RUH3"/>
<name>K2RUH3_MACPH</name>
<proteinExistence type="predicted"/>
<dbReference type="Proteomes" id="UP000007129">
    <property type="component" value="Unassembled WGS sequence"/>
</dbReference>
<evidence type="ECO:0000313" key="2">
    <source>
        <dbReference type="EMBL" id="EKG18443.1"/>
    </source>
</evidence>
<accession>K2RUH3</accession>
<gene>
    <name evidence="2" type="ORF">MPH_04245</name>
</gene>
<comment type="caution">
    <text evidence="2">The sequence shown here is derived from an EMBL/GenBank/DDBJ whole genome shotgun (WGS) entry which is preliminary data.</text>
</comment>
<dbReference type="AlphaFoldDB" id="K2RUH3"/>
<dbReference type="HOGENOM" id="CLU_1713611_0_0_1"/>
<protein>
    <submittedName>
        <fullName evidence="2">Uncharacterized protein</fullName>
    </submittedName>
</protein>
<evidence type="ECO:0000256" key="1">
    <source>
        <dbReference type="SAM" id="MobiDB-lite"/>
    </source>
</evidence>
<dbReference type="VEuPathDB" id="FungiDB:MPH_04245"/>
<evidence type="ECO:0000313" key="3">
    <source>
        <dbReference type="Proteomes" id="UP000007129"/>
    </source>
</evidence>
<organism evidence="2 3">
    <name type="scientific">Macrophomina phaseolina (strain MS6)</name>
    <name type="common">Charcoal rot fungus</name>
    <dbReference type="NCBI Taxonomy" id="1126212"/>
    <lineage>
        <taxon>Eukaryota</taxon>
        <taxon>Fungi</taxon>
        <taxon>Dikarya</taxon>
        <taxon>Ascomycota</taxon>
        <taxon>Pezizomycotina</taxon>
        <taxon>Dothideomycetes</taxon>
        <taxon>Dothideomycetes incertae sedis</taxon>
        <taxon>Botryosphaeriales</taxon>
        <taxon>Botryosphaeriaceae</taxon>
        <taxon>Macrophomina</taxon>
    </lineage>
</organism>
<feature type="region of interest" description="Disordered" evidence="1">
    <location>
        <begin position="1"/>
        <end position="21"/>
    </location>
</feature>